<dbReference type="InterPro" id="IPR009061">
    <property type="entry name" value="DNA-bd_dom_put_sf"/>
</dbReference>
<feature type="domain" description="Helix-turn-helix" evidence="1">
    <location>
        <begin position="16"/>
        <end position="67"/>
    </location>
</feature>
<dbReference type="STRING" id="104102.AtDm6_3385"/>
<dbReference type="AlphaFoldDB" id="A0A094ZE53"/>
<comment type="caution">
    <text evidence="2">The sequence shown here is derived from an EMBL/GenBank/DDBJ whole genome shotgun (WGS) entry which is preliminary data.</text>
</comment>
<dbReference type="Proteomes" id="UP000029448">
    <property type="component" value="Unassembled WGS sequence"/>
</dbReference>
<dbReference type="SUPFAM" id="SSF46955">
    <property type="entry name" value="Putative DNA-binding domain"/>
    <property type="match status" value="1"/>
</dbReference>
<evidence type="ECO:0000313" key="3">
    <source>
        <dbReference type="Proteomes" id="UP000029448"/>
    </source>
</evidence>
<dbReference type="InterPro" id="IPR041657">
    <property type="entry name" value="HTH_17"/>
</dbReference>
<gene>
    <name evidence="2" type="ORF">AtDm6_3385</name>
</gene>
<dbReference type="PATRIC" id="fig|104102.7.peg.3337"/>
<protein>
    <recommendedName>
        <fullName evidence="1">Helix-turn-helix domain-containing protein</fullName>
    </recommendedName>
</protein>
<dbReference type="RefSeq" id="WP_052051559.1">
    <property type="nucleotide sequence ID" value="NZ_JACAOJ010000022.1"/>
</dbReference>
<evidence type="ECO:0000259" key="1">
    <source>
        <dbReference type="Pfam" id="PF12728"/>
    </source>
</evidence>
<dbReference type="Pfam" id="PF12728">
    <property type="entry name" value="HTH_17"/>
    <property type="match status" value="1"/>
</dbReference>
<name>A0A094ZE53_9PROT</name>
<proteinExistence type="predicted"/>
<organism evidence="2 3">
    <name type="scientific">Acetobacter tropicalis</name>
    <dbReference type="NCBI Taxonomy" id="104102"/>
    <lineage>
        <taxon>Bacteria</taxon>
        <taxon>Pseudomonadati</taxon>
        <taxon>Pseudomonadota</taxon>
        <taxon>Alphaproteobacteria</taxon>
        <taxon>Acetobacterales</taxon>
        <taxon>Acetobacteraceae</taxon>
        <taxon>Acetobacter</taxon>
    </lineage>
</organism>
<dbReference type="GeneID" id="89477870"/>
<accession>A0A094ZE53</accession>
<keyword evidence="3" id="KW-1185">Reference proteome</keyword>
<dbReference type="EMBL" id="JOKM01000109">
    <property type="protein sequence ID" value="KGB20901.1"/>
    <property type="molecule type" value="Genomic_DNA"/>
</dbReference>
<evidence type="ECO:0000313" key="2">
    <source>
        <dbReference type="EMBL" id="KGB20901.1"/>
    </source>
</evidence>
<sequence>MLRSIDHRKSLDDHVVYTEKQLCSFTGMSSRTAQKHRQDGTGPAYIQLSARRIGYRGQDIRAWLESRTVRSTAQATVRFGGAA</sequence>
<reference evidence="2 3" key="1">
    <citation type="submission" date="2014-06" db="EMBL/GenBank/DDBJ databases">
        <title>Functional and comparative genomic analyses of the Drosophila gut microbiota identify candidate symbiosis factors.</title>
        <authorList>
            <person name="Newell P.D."/>
            <person name="Chaston J.M."/>
            <person name="Douglas A.E."/>
        </authorList>
    </citation>
    <scope>NUCLEOTIDE SEQUENCE [LARGE SCALE GENOMIC DNA]</scope>
    <source>
        <strain evidence="2 3">DmCS_006</strain>
    </source>
</reference>